<comment type="function">
    <text evidence="7">Provides the (R)-glutamate required for cell wall biosynthesis.</text>
</comment>
<dbReference type="AlphaFoldDB" id="A0A7X3BW63"/>
<evidence type="ECO:0000313" key="10">
    <source>
        <dbReference type="Proteomes" id="UP000443070"/>
    </source>
</evidence>
<dbReference type="EC" id="5.1.1.3" evidence="2 7"/>
<accession>A0A7X3BW63</accession>
<evidence type="ECO:0000256" key="5">
    <source>
        <dbReference type="ARBA" id="ARBA00023235"/>
    </source>
</evidence>
<dbReference type="InterPro" id="IPR001920">
    <property type="entry name" value="Asp/Glu_race"/>
</dbReference>
<evidence type="ECO:0000313" key="8">
    <source>
        <dbReference type="EMBL" id="MTT76306.1"/>
    </source>
</evidence>
<proteinExistence type="inferred from homology"/>
<dbReference type="Proteomes" id="UP000443070">
    <property type="component" value="Unassembled WGS sequence"/>
</dbReference>
<feature type="binding site" evidence="7">
    <location>
        <begin position="11"/>
        <end position="12"/>
    </location>
    <ligand>
        <name>substrate</name>
    </ligand>
</feature>
<keyword evidence="10" id="KW-1185">Reference proteome</keyword>
<name>A0A7X3BW63_9FIRM</name>
<evidence type="ECO:0000256" key="3">
    <source>
        <dbReference type="ARBA" id="ARBA00022960"/>
    </source>
</evidence>
<sequence length="264" mass="27963">MQKNAPIGVLDSGVGGLSVLKCLQAALPQEDFIYVGDTARTPYGPRSEAEVRRFVGEIIDYLDGRGVKLVVIACNTLTVLGVDTLKGSHAFEIVGMSKGAQLVLAASSRKKIGVFATEFTINSGAHKAAILAADDGADVYPQACPKFVPLIEGEQFDGAEVRAAVAEYAAPLKAAGIDTLILSCTHYPFIQKEIESEFGSEVTVIDPADATAQDTKSVLAAEGLLRSEGAGSLEVCFTADVERGARIAGRMLPQEKCRFKEIKL</sequence>
<dbReference type="Proteomes" id="UP000484547">
    <property type="component" value="Unassembled WGS sequence"/>
</dbReference>
<feature type="active site" description="Proton donor/acceptor" evidence="7">
    <location>
        <position position="184"/>
    </location>
</feature>
<reference evidence="10 11" key="1">
    <citation type="journal article" date="2019" name="Nat. Med.">
        <title>A library of human gut bacterial isolates paired with longitudinal multiomics data enables mechanistic microbiome research.</title>
        <authorList>
            <person name="Poyet M."/>
            <person name="Groussin M."/>
            <person name="Gibbons S.M."/>
            <person name="Avila-Pacheco J."/>
            <person name="Jiang X."/>
            <person name="Kearney S.M."/>
            <person name="Perrotta A.R."/>
            <person name="Berdy B."/>
            <person name="Zhao S."/>
            <person name="Lieberman T.D."/>
            <person name="Swanson P.K."/>
            <person name="Smith M."/>
            <person name="Roesemann S."/>
            <person name="Alexander J.E."/>
            <person name="Rich S.A."/>
            <person name="Livny J."/>
            <person name="Vlamakis H."/>
            <person name="Clish C."/>
            <person name="Bullock K."/>
            <person name="Deik A."/>
            <person name="Scott J."/>
            <person name="Pierce K.A."/>
            <person name="Xavier R.J."/>
            <person name="Alm E.J."/>
        </authorList>
    </citation>
    <scope>NUCLEOTIDE SEQUENCE [LARGE SCALE GENOMIC DNA]</scope>
    <source>
        <strain evidence="8 11">BIOML-A13</strain>
        <strain evidence="9 10">BIOML-A3</strain>
    </source>
</reference>
<evidence type="ECO:0000256" key="1">
    <source>
        <dbReference type="ARBA" id="ARBA00001602"/>
    </source>
</evidence>
<feature type="binding site" evidence="7">
    <location>
        <begin position="43"/>
        <end position="44"/>
    </location>
    <ligand>
        <name>substrate</name>
    </ligand>
</feature>
<dbReference type="NCBIfam" id="TIGR00067">
    <property type="entry name" value="glut_race"/>
    <property type="match status" value="1"/>
</dbReference>
<comment type="catalytic activity">
    <reaction evidence="1 7">
        <text>L-glutamate = D-glutamate</text>
        <dbReference type="Rhea" id="RHEA:12813"/>
        <dbReference type="ChEBI" id="CHEBI:29985"/>
        <dbReference type="ChEBI" id="CHEBI:29986"/>
        <dbReference type="EC" id="5.1.1.3"/>
    </reaction>
</comment>
<evidence type="ECO:0000313" key="11">
    <source>
        <dbReference type="Proteomes" id="UP000484547"/>
    </source>
</evidence>
<dbReference type="Gene3D" id="3.40.50.1860">
    <property type="match status" value="2"/>
</dbReference>
<evidence type="ECO:0000256" key="4">
    <source>
        <dbReference type="ARBA" id="ARBA00022984"/>
    </source>
</evidence>
<organism evidence="8 11">
    <name type="scientific">Phascolarctobacterium faecium</name>
    <dbReference type="NCBI Taxonomy" id="33025"/>
    <lineage>
        <taxon>Bacteria</taxon>
        <taxon>Bacillati</taxon>
        <taxon>Bacillota</taxon>
        <taxon>Negativicutes</taxon>
        <taxon>Acidaminococcales</taxon>
        <taxon>Acidaminococcaceae</taxon>
        <taxon>Phascolarctobacterium</taxon>
    </lineage>
</organism>
<dbReference type="SUPFAM" id="SSF53681">
    <property type="entry name" value="Aspartate/glutamate racemase"/>
    <property type="match status" value="2"/>
</dbReference>
<evidence type="ECO:0000313" key="9">
    <source>
        <dbReference type="EMBL" id="MTU04370.1"/>
    </source>
</evidence>
<dbReference type="GO" id="GO:0008881">
    <property type="term" value="F:glutamate racemase activity"/>
    <property type="evidence" value="ECO:0007669"/>
    <property type="project" value="UniProtKB-UniRule"/>
</dbReference>
<comment type="pathway">
    <text evidence="7">Cell wall biogenesis; peptidoglycan biosynthesis.</text>
</comment>
<feature type="binding site" evidence="7">
    <location>
        <begin position="75"/>
        <end position="76"/>
    </location>
    <ligand>
        <name>substrate</name>
    </ligand>
</feature>
<dbReference type="HAMAP" id="MF_00258">
    <property type="entry name" value="Glu_racemase"/>
    <property type="match status" value="1"/>
</dbReference>
<gene>
    <name evidence="7 8" type="primary">murI</name>
    <name evidence="8" type="ORF">GMD11_08515</name>
    <name evidence="9" type="ORF">GMD18_08170</name>
</gene>
<dbReference type="GO" id="GO:0071555">
    <property type="term" value="P:cell wall organization"/>
    <property type="evidence" value="ECO:0007669"/>
    <property type="project" value="UniProtKB-KW"/>
</dbReference>
<dbReference type="GO" id="GO:0008360">
    <property type="term" value="P:regulation of cell shape"/>
    <property type="evidence" value="ECO:0007669"/>
    <property type="project" value="UniProtKB-KW"/>
</dbReference>
<keyword evidence="6 7" id="KW-0961">Cell wall biogenesis/degradation</keyword>
<dbReference type="RefSeq" id="WP_155164121.1">
    <property type="nucleotide sequence ID" value="NZ_WNBG01000006.1"/>
</dbReference>
<keyword evidence="4 7" id="KW-0573">Peptidoglycan synthesis</keyword>
<dbReference type="OrthoDB" id="9801055at2"/>
<keyword evidence="3 7" id="KW-0133">Cell shape</keyword>
<protein>
    <recommendedName>
        <fullName evidence="2 7">Glutamate racemase</fullName>
        <ecNumber evidence="2 7">5.1.1.3</ecNumber>
    </recommendedName>
</protein>
<dbReference type="UniPathway" id="UPA00219"/>
<dbReference type="GO" id="GO:0009252">
    <property type="term" value="P:peptidoglycan biosynthetic process"/>
    <property type="evidence" value="ECO:0007669"/>
    <property type="project" value="UniProtKB-UniRule"/>
</dbReference>
<evidence type="ECO:0000256" key="7">
    <source>
        <dbReference type="HAMAP-Rule" id="MF_00258"/>
    </source>
</evidence>
<comment type="caution">
    <text evidence="8">The sequence shown here is derived from an EMBL/GenBank/DDBJ whole genome shotgun (WGS) entry which is preliminary data.</text>
</comment>
<dbReference type="EMBL" id="WNBM01000006">
    <property type="protein sequence ID" value="MTT76306.1"/>
    <property type="molecule type" value="Genomic_DNA"/>
</dbReference>
<feature type="active site" description="Proton donor/acceptor" evidence="7">
    <location>
        <position position="74"/>
    </location>
</feature>
<dbReference type="PANTHER" id="PTHR21198:SF2">
    <property type="entry name" value="GLUTAMATE RACEMASE"/>
    <property type="match status" value="1"/>
</dbReference>
<feature type="binding site" evidence="7">
    <location>
        <begin position="185"/>
        <end position="186"/>
    </location>
    <ligand>
        <name>substrate</name>
    </ligand>
</feature>
<comment type="similarity">
    <text evidence="7">Belongs to the aspartate/glutamate racemases family.</text>
</comment>
<dbReference type="InterPro" id="IPR004391">
    <property type="entry name" value="Glu_race"/>
</dbReference>
<dbReference type="PANTHER" id="PTHR21198">
    <property type="entry name" value="GLUTAMATE RACEMASE"/>
    <property type="match status" value="1"/>
</dbReference>
<dbReference type="Pfam" id="PF01177">
    <property type="entry name" value="Asp_Glu_race"/>
    <property type="match status" value="1"/>
</dbReference>
<dbReference type="InterPro" id="IPR015942">
    <property type="entry name" value="Asp/Glu/hydantoin_racemase"/>
</dbReference>
<evidence type="ECO:0000256" key="2">
    <source>
        <dbReference type="ARBA" id="ARBA00013090"/>
    </source>
</evidence>
<dbReference type="EMBL" id="WNBW01000006">
    <property type="protein sequence ID" value="MTU04370.1"/>
    <property type="molecule type" value="Genomic_DNA"/>
</dbReference>
<dbReference type="FunFam" id="3.40.50.1860:FF:000001">
    <property type="entry name" value="Glutamate racemase"/>
    <property type="match status" value="1"/>
</dbReference>
<keyword evidence="5 7" id="KW-0413">Isomerase</keyword>
<evidence type="ECO:0000256" key="6">
    <source>
        <dbReference type="ARBA" id="ARBA00023316"/>
    </source>
</evidence>